<reference evidence="2 3" key="1">
    <citation type="journal article" date="2023" name="Plants (Basel)">
        <title>Bridging the Gap: Combining Genomics and Transcriptomics Approaches to Understand Stylosanthes scabra, an Orphan Legume from the Brazilian Caatinga.</title>
        <authorList>
            <person name="Ferreira-Neto J.R.C."/>
            <person name="da Silva M.D."/>
            <person name="Binneck E."/>
            <person name="de Melo N.F."/>
            <person name="da Silva R.H."/>
            <person name="de Melo A.L.T.M."/>
            <person name="Pandolfi V."/>
            <person name="Bustamante F.O."/>
            <person name="Brasileiro-Vidal A.C."/>
            <person name="Benko-Iseppon A.M."/>
        </authorList>
    </citation>
    <scope>NUCLEOTIDE SEQUENCE [LARGE SCALE GENOMIC DNA]</scope>
    <source>
        <tissue evidence="2">Leaves</tissue>
    </source>
</reference>
<dbReference type="Proteomes" id="UP001341840">
    <property type="component" value="Unassembled WGS sequence"/>
</dbReference>
<sequence length="66" mass="7380">MSHGNELKRAHLSSNKCESIASGTPRTSKWDPRLIPTTIYCMSQGKPSCALDDILHPQKEIYPLIL</sequence>
<organism evidence="2 3">
    <name type="scientific">Stylosanthes scabra</name>
    <dbReference type="NCBI Taxonomy" id="79078"/>
    <lineage>
        <taxon>Eukaryota</taxon>
        <taxon>Viridiplantae</taxon>
        <taxon>Streptophyta</taxon>
        <taxon>Embryophyta</taxon>
        <taxon>Tracheophyta</taxon>
        <taxon>Spermatophyta</taxon>
        <taxon>Magnoliopsida</taxon>
        <taxon>eudicotyledons</taxon>
        <taxon>Gunneridae</taxon>
        <taxon>Pentapetalae</taxon>
        <taxon>rosids</taxon>
        <taxon>fabids</taxon>
        <taxon>Fabales</taxon>
        <taxon>Fabaceae</taxon>
        <taxon>Papilionoideae</taxon>
        <taxon>50 kb inversion clade</taxon>
        <taxon>dalbergioids sensu lato</taxon>
        <taxon>Dalbergieae</taxon>
        <taxon>Pterocarpus clade</taxon>
        <taxon>Stylosanthes</taxon>
    </lineage>
</organism>
<feature type="non-terminal residue" evidence="2">
    <location>
        <position position="66"/>
    </location>
</feature>
<evidence type="ECO:0000256" key="1">
    <source>
        <dbReference type="SAM" id="MobiDB-lite"/>
    </source>
</evidence>
<name>A0ABU6QVS4_9FABA</name>
<protein>
    <submittedName>
        <fullName evidence="2">Uncharacterized protein</fullName>
    </submittedName>
</protein>
<accession>A0ABU6QVS4</accession>
<proteinExistence type="predicted"/>
<evidence type="ECO:0000313" key="3">
    <source>
        <dbReference type="Proteomes" id="UP001341840"/>
    </source>
</evidence>
<feature type="region of interest" description="Disordered" evidence="1">
    <location>
        <begin position="1"/>
        <end position="29"/>
    </location>
</feature>
<evidence type="ECO:0000313" key="2">
    <source>
        <dbReference type="EMBL" id="MED6116200.1"/>
    </source>
</evidence>
<keyword evidence="3" id="KW-1185">Reference proteome</keyword>
<feature type="compositionally biased region" description="Polar residues" evidence="1">
    <location>
        <begin position="12"/>
        <end position="27"/>
    </location>
</feature>
<comment type="caution">
    <text evidence="2">The sequence shown here is derived from an EMBL/GenBank/DDBJ whole genome shotgun (WGS) entry which is preliminary data.</text>
</comment>
<gene>
    <name evidence="2" type="ORF">PIB30_097921</name>
</gene>
<dbReference type="EMBL" id="JASCZI010002450">
    <property type="protein sequence ID" value="MED6116200.1"/>
    <property type="molecule type" value="Genomic_DNA"/>
</dbReference>